<dbReference type="Proteomes" id="UP001175211">
    <property type="component" value="Unassembled WGS sequence"/>
</dbReference>
<comment type="caution">
    <text evidence="1">The sequence shown here is derived from an EMBL/GenBank/DDBJ whole genome shotgun (WGS) entry which is preliminary data.</text>
</comment>
<dbReference type="EMBL" id="JAUEPS010000127">
    <property type="protein sequence ID" value="KAK0436325.1"/>
    <property type="molecule type" value="Genomic_DNA"/>
</dbReference>
<name>A0AA39MK24_ARMTA</name>
<dbReference type="AlphaFoldDB" id="A0AA39MK24"/>
<reference evidence="1" key="1">
    <citation type="submission" date="2023-06" db="EMBL/GenBank/DDBJ databases">
        <authorList>
            <consortium name="Lawrence Berkeley National Laboratory"/>
            <person name="Ahrendt S."/>
            <person name="Sahu N."/>
            <person name="Indic B."/>
            <person name="Wong-Bajracharya J."/>
            <person name="Merenyi Z."/>
            <person name="Ke H.-M."/>
            <person name="Monk M."/>
            <person name="Kocsube S."/>
            <person name="Drula E."/>
            <person name="Lipzen A."/>
            <person name="Balint B."/>
            <person name="Henrissat B."/>
            <person name="Andreopoulos B."/>
            <person name="Martin F.M."/>
            <person name="Harder C.B."/>
            <person name="Rigling D."/>
            <person name="Ford K.L."/>
            <person name="Foster G.D."/>
            <person name="Pangilinan J."/>
            <person name="Papanicolaou A."/>
            <person name="Barry K."/>
            <person name="LaButti K."/>
            <person name="Viragh M."/>
            <person name="Koriabine M."/>
            <person name="Yan M."/>
            <person name="Riley R."/>
            <person name="Champramary S."/>
            <person name="Plett K.L."/>
            <person name="Tsai I.J."/>
            <person name="Slot J."/>
            <person name="Sipos G."/>
            <person name="Plett J."/>
            <person name="Nagy L.G."/>
            <person name="Grigoriev I.V."/>
        </authorList>
    </citation>
    <scope>NUCLEOTIDE SEQUENCE</scope>
    <source>
        <strain evidence="1">CCBAS 213</strain>
    </source>
</reference>
<keyword evidence="2" id="KW-1185">Reference proteome</keyword>
<dbReference type="GeneID" id="85362633"/>
<gene>
    <name evidence="1" type="ORF">EV420DRAFT_1672302</name>
</gene>
<organism evidence="1 2">
    <name type="scientific">Armillaria tabescens</name>
    <name type="common">Ringless honey mushroom</name>
    <name type="synonym">Agaricus tabescens</name>
    <dbReference type="NCBI Taxonomy" id="1929756"/>
    <lineage>
        <taxon>Eukaryota</taxon>
        <taxon>Fungi</taxon>
        <taxon>Dikarya</taxon>
        <taxon>Basidiomycota</taxon>
        <taxon>Agaricomycotina</taxon>
        <taxon>Agaricomycetes</taxon>
        <taxon>Agaricomycetidae</taxon>
        <taxon>Agaricales</taxon>
        <taxon>Marasmiineae</taxon>
        <taxon>Physalacriaceae</taxon>
        <taxon>Desarmillaria</taxon>
    </lineage>
</organism>
<evidence type="ECO:0000313" key="2">
    <source>
        <dbReference type="Proteomes" id="UP001175211"/>
    </source>
</evidence>
<protein>
    <submittedName>
        <fullName evidence="1">Uncharacterized protein</fullName>
    </submittedName>
</protein>
<dbReference type="Gene3D" id="1.10.150.20">
    <property type="entry name" value="5' to 3' exonuclease, C-terminal subdomain"/>
    <property type="match status" value="1"/>
</dbReference>
<accession>A0AA39MK24</accession>
<sequence length="207" mass="22703">MKRRLLSSPKLTGAILVGISDPEANNITKLNLHDLLPVGVGLVVVCTARRQSAKESLSPLQSPELSLTLELVSRTKAEMLYSSNTHLPGLQDACICNMCRDLLDLNTRKCVFRLVEPEAGIESVYDIMEMEDDKHLVLLQLSHAQTQDVATFVNSYARRSMFVGGDYTAGAPIILQVALTRDIDKDDEEGDQTVIALFYPGPSSSLV</sequence>
<dbReference type="RefSeq" id="XP_060322247.1">
    <property type="nucleotide sequence ID" value="XM_060479085.1"/>
</dbReference>
<evidence type="ECO:0000313" key="1">
    <source>
        <dbReference type="EMBL" id="KAK0436325.1"/>
    </source>
</evidence>
<proteinExistence type="predicted"/>